<evidence type="ECO:0000256" key="1">
    <source>
        <dbReference type="ARBA" id="ARBA00022737"/>
    </source>
</evidence>
<dbReference type="Proteomes" id="UP000654075">
    <property type="component" value="Unassembled WGS sequence"/>
</dbReference>
<dbReference type="InterPro" id="IPR003409">
    <property type="entry name" value="MORN"/>
</dbReference>
<sequence>MADGKRRCFRNAGQVYYGDVEEAEDGSCTRHGLGLQIITAETVTADSVVWGRYQGAWKQGSMTGSGVYRWSDGSVYEGHFLDGRLHGHGRLTWPEGSIYDGSWLEGEMHGQGTFTCGFDRLESHGIFRRNCLKQHDGTWLDLMKLRKAKRLAQLEIGAVPQSEVQMPVSRCTPDELQACMSNVLRQPPYLIPLILASESCLGHEPSSGSAAPLCFLEADKLGCTAATTVHLAFAAAEKHRKRDYAPHFRTAIREALLTSRTLALVFGDEGGPGNPQDEEDVKAAPEEWSLAHFFHRLTLPQGRLDSEASETQP</sequence>
<dbReference type="SUPFAM" id="SSF82185">
    <property type="entry name" value="Histone H3 K4-specific methyltransferase SET7/9 N-terminal domain"/>
    <property type="match status" value="1"/>
</dbReference>
<accession>A0A813DLF7</accession>
<feature type="non-terminal residue" evidence="2">
    <location>
        <position position="313"/>
    </location>
</feature>
<name>A0A813DLF7_POLGL</name>
<evidence type="ECO:0000313" key="3">
    <source>
        <dbReference type="Proteomes" id="UP000654075"/>
    </source>
</evidence>
<keyword evidence="1" id="KW-0677">Repeat</keyword>
<protein>
    <submittedName>
        <fullName evidence="2">Uncharacterized protein</fullName>
    </submittedName>
</protein>
<comment type="caution">
    <text evidence="2">The sequence shown here is derived from an EMBL/GenBank/DDBJ whole genome shotgun (WGS) entry which is preliminary data.</text>
</comment>
<dbReference type="Pfam" id="PF02493">
    <property type="entry name" value="MORN"/>
    <property type="match status" value="3"/>
</dbReference>
<reference evidence="2" key="1">
    <citation type="submission" date="2021-02" db="EMBL/GenBank/DDBJ databases">
        <authorList>
            <person name="Dougan E. K."/>
            <person name="Rhodes N."/>
            <person name="Thang M."/>
            <person name="Chan C."/>
        </authorList>
    </citation>
    <scope>NUCLEOTIDE SEQUENCE</scope>
</reference>
<dbReference type="AlphaFoldDB" id="A0A813DLF7"/>
<proteinExistence type="predicted"/>
<evidence type="ECO:0000313" key="2">
    <source>
        <dbReference type="EMBL" id="CAE8589481.1"/>
    </source>
</evidence>
<dbReference type="EMBL" id="CAJNNV010003715">
    <property type="protein sequence ID" value="CAE8589481.1"/>
    <property type="molecule type" value="Genomic_DNA"/>
</dbReference>
<dbReference type="OrthoDB" id="406044at2759"/>
<dbReference type="PANTHER" id="PTHR23084:SF263">
    <property type="entry name" value="MORN REPEAT-CONTAINING PROTEIN 1"/>
    <property type="match status" value="1"/>
</dbReference>
<organism evidence="2 3">
    <name type="scientific">Polarella glacialis</name>
    <name type="common">Dinoflagellate</name>
    <dbReference type="NCBI Taxonomy" id="89957"/>
    <lineage>
        <taxon>Eukaryota</taxon>
        <taxon>Sar</taxon>
        <taxon>Alveolata</taxon>
        <taxon>Dinophyceae</taxon>
        <taxon>Suessiales</taxon>
        <taxon>Suessiaceae</taxon>
        <taxon>Polarella</taxon>
    </lineage>
</organism>
<dbReference type="Gene3D" id="2.20.110.10">
    <property type="entry name" value="Histone H3 K4-specific methyltransferase SET7/9 N-terminal domain"/>
    <property type="match status" value="2"/>
</dbReference>
<keyword evidence="3" id="KW-1185">Reference proteome</keyword>
<dbReference type="SMART" id="SM00698">
    <property type="entry name" value="MORN"/>
    <property type="match status" value="3"/>
</dbReference>
<dbReference type="OMA" id="ESCLGHE"/>
<dbReference type="PANTHER" id="PTHR23084">
    <property type="entry name" value="PHOSPHATIDYLINOSITOL-4-PHOSPHATE 5-KINASE RELATED"/>
    <property type="match status" value="1"/>
</dbReference>
<gene>
    <name evidence="2" type="ORF">PGLA1383_LOCUS8240</name>
</gene>